<dbReference type="VEuPathDB" id="VectorBase:PHUM397250"/>
<keyword evidence="3" id="KW-0479">Metal-binding</keyword>
<evidence type="ECO:0000259" key="9">
    <source>
        <dbReference type="PROSITE" id="PS50826"/>
    </source>
</evidence>
<keyword evidence="4" id="KW-0677">Repeat</keyword>
<dbReference type="InterPro" id="IPR025258">
    <property type="entry name" value="RH_dom"/>
</dbReference>
<evidence type="ECO:0000256" key="2">
    <source>
        <dbReference type="ARBA" id="ARBA00022553"/>
    </source>
</evidence>
<proteinExistence type="predicted"/>
<comment type="subcellular location">
    <subcellularLocation>
        <location evidence="1">Late endosome</location>
    </subcellularLocation>
</comment>
<dbReference type="PANTHER" id="PTHR12326">
    <property type="entry name" value="PLECKSTRIN HOMOLOGY DOMAIN CONTAINING PROTEIN"/>
    <property type="match status" value="1"/>
</dbReference>
<evidence type="ECO:0000256" key="3">
    <source>
        <dbReference type="ARBA" id="ARBA00022723"/>
    </source>
</evidence>
<dbReference type="Pfam" id="PF13901">
    <property type="entry name" value="RH_dom"/>
    <property type="match status" value="1"/>
</dbReference>
<dbReference type="Proteomes" id="UP000009046">
    <property type="component" value="Unassembled WGS sequence"/>
</dbReference>
<dbReference type="GO" id="GO:0006914">
    <property type="term" value="P:autophagy"/>
    <property type="evidence" value="ECO:0007669"/>
    <property type="project" value="UniProtKB-KW"/>
</dbReference>
<dbReference type="SUPFAM" id="SSF140741">
    <property type="entry name" value="RUN domain-like"/>
    <property type="match status" value="1"/>
</dbReference>
<keyword evidence="7" id="KW-0862">Zinc</keyword>
<keyword evidence="6" id="KW-0863">Zinc-finger</keyword>
<reference evidence="10" key="1">
    <citation type="submission" date="2007-04" db="EMBL/GenBank/DDBJ databases">
        <title>Annotation of Pediculus humanus corporis strain USDA.</title>
        <authorList>
            <person name="Kirkness E."/>
            <person name="Hannick L."/>
            <person name="Hass B."/>
            <person name="Bruggner R."/>
            <person name="Lawson D."/>
            <person name="Bidwell S."/>
            <person name="Joardar V."/>
            <person name="Caler E."/>
            <person name="Walenz B."/>
            <person name="Inman J."/>
            <person name="Schobel S."/>
            <person name="Galinsky K."/>
            <person name="Amedeo P."/>
            <person name="Strausberg R."/>
        </authorList>
    </citation>
    <scope>NUCLEOTIDE SEQUENCE</scope>
    <source>
        <strain evidence="10">USDA</strain>
    </source>
</reference>
<dbReference type="FunCoup" id="E0VRE2">
    <property type="interactions" value="1316"/>
</dbReference>
<evidence type="ECO:0000313" key="11">
    <source>
        <dbReference type="EnsemblMetazoa" id="PHUM397250-PA"/>
    </source>
</evidence>
<reference evidence="10" key="2">
    <citation type="submission" date="2007-04" db="EMBL/GenBank/DDBJ databases">
        <title>The genome of the human body louse.</title>
        <authorList>
            <consortium name="The Human Body Louse Genome Consortium"/>
            <person name="Kirkness E."/>
            <person name="Walenz B."/>
            <person name="Hass B."/>
            <person name="Bruggner R."/>
            <person name="Strausberg R."/>
        </authorList>
    </citation>
    <scope>NUCLEOTIDE SEQUENCE</scope>
    <source>
        <strain evidence="10">USDA</strain>
    </source>
</reference>
<protein>
    <recommendedName>
        <fullName evidence="9">RUN domain-containing protein</fullName>
    </recommendedName>
</protein>
<dbReference type="InterPro" id="IPR037213">
    <property type="entry name" value="Run_dom_sf"/>
</dbReference>
<keyword evidence="5" id="KW-0967">Endosome</keyword>
<dbReference type="CTD" id="8237806"/>
<dbReference type="InterPro" id="IPR004012">
    <property type="entry name" value="Run_dom"/>
</dbReference>
<keyword evidence="8" id="KW-0072">Autophagy</keyword>
<dbReference type="InterPro" id="IPR051366">
    <property type="entry name" value="DEF8"/>
</dbReference>
<dbReference type="InParanoid" id="E0VRE2"/>
<dbReference type="HOGENOM" id="CLU_015543_1_0_1"/>
<dbReference type="KEGG" id="phu:Phum_PHUM397250"/>
<dbReference type="RefSeq" id="XP_002428685.1">
    <property type="nucleotide sequence ID" value="XM_002428640.1"/>
</dbReference>
<dbReference type="Gene3D" id="1.20.58.900">
    <property type="match status" value="1"/>
</dbReference>
<evidence type="ECO:0000256" key="8">
    <source>
        <dbReference type="ARBA" id="ARBA00023006"/>
    </source>
</evidence>
<evidence type="ECO:0000313" key="10">
    <source>
        <dbReference type="EMBL" id="EEB15947.1"/>
    </source>
</evidence>
<gene>
    <name evidence="11" type="primary">8237806</name>
    <name evidence="10" type="ORF">Phum_PHUM397250</name>
</gene>
<dbReference type="STRING" id="121224.E0VRE2"/>
<keyword evidence="12" id="KW-1185">Reference proteome</keyword>
<dbReference type="OMA" id="CANCEVS"/>
<evidence type="ECO:0000256" key="7">
    <source>
        <dbReference type="ARBA" id="ARBA00022833"/>
    </source>
</evidence>
<dbReference type="PROSITE" id="PS50826">
    <property type="entry name" value="RUN"/>
    <property type="match status" value="1"/>
</dbReference>
<dbReference type="GeneID" id="8237806"/>
<reference evidence="11" key="3">
    <citation type="submission" date="2020-05" db="UniProtKB">
        <authorList>
            <consortium name="EnsemblMetazoa"/>
        </authorList>
    </citation>
    <scope>IDENTIFICATION</scope>
    <source>
        <strain evidence="11">USDA</strain>
    </source>
</reference>
<keyword evidence="2" id="KW-0597">Phosphoprotein</keyword>
<dbReference type="PANTHER" id="PTHR12326:SF12">
    <property type="entry name" value="PLECKSTRIN HOMOLOGY AND RUN DOMAIN CONTAINING M1"/>
    <property type="match status" value="1"/>
</dbReference>
<dbReference type="EMBL" id="AAZO01004655">
    <property type="status" value="NOT_ANNOTATED_CDS"/>
    <property type="molecule type" value="Genomic_DNA"/>
</dbReference>
<dbReference type="SMART" id="SM01175">
    <property type="entry name" value="DUF4206"/>
    <property type="match status" value="1"/>
</dbReference>
<sequence>MQSLKNRKTIIETQTLIKESLLCQLSHSIKEIQLTLSQRHEVFSTYEGCNSLIIILEAIFLHGLKLGIFKSAWKAVAGVEEKKPQPSFWNMITNDVGRCRVWIRLALNEFELTSYFTAMEKDRRLLNSFYSNYAFLRDREMCDTACKFLEGILSVQFEIPLNSSILNVWSNEPLIKSGLWSSSLKTPVGTAIDVAEKIEDDEEHDIIKTSSSLTTLLAIDETQTLKLILEAPFTKSNCESNSVSSYESSMPHSIEKPLMEEKEETLIISNINDRNIINEQSSSTPKENLIGNATGWSSVTDIIPDPVKNVQSVKKDPKSEDYSTLLEKVGISPNKKVNYEDRLKEMMERQNIKQKESIATNNAQSKYYTSYTTKLYKIVRESGLKAQKYTCANCEVSIGLTFGEARLCYFTGEYYCVDCHLNETSVIPSRIIFNWDHKKYPVCCKASKYLNDIGNHFLIDIKNINPKLYSAVPEMKNLRIIRLQLNMLRTYLYTCKESLLIELQKKVAPREHIYEFIDHYSIKDLCQIPGGVLASELTSIVTFGKNHVINCWVCNQKGFICEICKNSKIIFPFDILTTYRCGNCFAIYHDTCLSSSENCPKCIRIKKRNSPKIK</sequence>
<dbReference type="GO" id="GO:0005770">
    <property type="term" value="C:late endosome"/>
    <property type="evidence" value="ECO:0007669"/>
    <property type="project" value="UniProtKB-SubCell"/>
</dbReference>
<name>E0VRE2_PEDHC</name>
<dbReference type="AlphaFoldDB" id="E0VRE2"/>
<dbReference type="SMART" id="SM00593">
    <property type="entry name" value="RUN"/>
    <property type="match status" value="1"/>
</dbReference>
<dbReference type="eggNOG" id="KOG1829">
    <property type="taxonomic scope" value="Eukaryota"/>
</dbReference>
<evidence type="ECO:0000256" key="5">
    <source>
        <dbReference type="ARBA" id="ARBA00022753"/>
    </source>
</evidence>
<evidence type="ECO:0000256" key="4">
    <source>
        <dbReference type="ARBA" id="ARBA00022737"/>
    </source>
</evidence>
<evidence type="ECO:0000313" key="12">
    <source>
        <dbReference type="Proteomes" id="UP000009046"/>
    </source>
</evidence>
<organism>
    <name type="scientific">Pediculus humanus subsp. corporis</name>
    <name type="common">Body louse</name>
    <dbReference type="NCBI Taxonomy" id="121224"/>
    <lineage>
        <taxon>Eukaryota</taxon>
        <taxon>Metazoa</taxon>
        <taxon>Ecdysozoa</taxon>
        <taxon>Arthropoda</taxon>
        <taxon>Hexapoda</taxon>
        <taxon>Insecta</taxon>
        <taxon>Pterygota</taxon>
        <taxon>Neoptera</taxon>
        <taxon>Paraneoptera</taxon>
        <taxon>Psocodea</taxon>
        <taxon>Troctomorpha</taxon>
        <taxon>Phthiraptera</taxon>
        <taxon>Anoplura</taxon>
        <taxon>Pediculidae</taxon>
        <taxon>Pediculus</taxon>
    </lineage>
</organism>
<dbReference type="InterPro" id="IPR047326">
    <property type="entry name" value="RUN_PLEKHM1"/>
</dbReference>
<dbReference type="GO" id="GO:0008270">
    <property type="term" value="F:zinc ion binding"/>
    <property type="evidence" value="ECO:0007669"/>
    <property type="project" value="UniProtKB-KW"/>
</dbReference>
<dbReference type="Pfam" id="PF02759">
    <property type="entry name" value="RUN"/>
    <property type="match status" value="1"/>
</dbReference>
<evidence type="ECO:0000256" key="6">
    <source>
        <dbReference type="ARBA" id="ARBA00022771"/>
    </source>
</evidence>
<dbReference type="EnsemblMetazoa" id="PHUM397250-RA">
    <property type="protein sequence ID" value="PHUM397250-PA"/>
    <property type="gene ID" value="PHUM397250"/>
</dbReference>
<dbReference type="OrthoDB" id="62364at2759"/>
<dbReference type="CDD" id="cd17679">
    <property type="entry name" value="RUN_PLEKHM1"/>
    <property type="match status" value="1"/>
</dbReference>
<evidence type="ECO:0000256" key="1">
    <source>
        <dbReference type="ARBA" id="ARBA00004603"/>
    </source>
</evidence>
<accession>E0VRE2</accession>
<feature type="domain" description="RUN" evidence="9">
    <location>
        <begin position="43"/>
        <end position="164"/>
    </location>
</feature>
<dbReference type="EMBL" id="DS235465">
    <property type="protein sequence ID" value="EEB15947.1"/>
    <property type="molecule type" value="Genomic_DNA"/>
</dbReference>